<dbReference type="RefSeq" id="WP_131153771.1">
    <property type="nucleotide sequence ID" value="NZ_CP036402.1"/>
</dbReference>
<evidence type="ECO:0000256" key="1">
    <source>
        <dbReference type="SAM" id="Phobius"/>
    </source>
</evidence>
<gene>
    <name evidence="2" type="ORF">ER308_03885</name>
</gene>
<keyword evidence="3" id="KW-1185">Reference proteome</keyword>
<dbReference type="Proteomes" id="UP000291469">
    <property type="component" value="Chromosome"/>
</dbReference>
<sequence length="384" mass="40020">MARDDLSTLLRAAAPTTNDDTDVDALWARGRRLRARRRAGQVTATVAVIAVLGGGLVTLAGGQDTAMRFGGPPLPEGVEVAEGVASEPAPRVGGVDFQRVAAGADEREWAVLVQRSEFVEGVHVRVEGVEEGTAAVLPAPEEALAATVQEIGDARWVVAALDAPAERARVHLADGSAFPVDTVDSGLGLELAVVRLPYDSEDAEADTSVEAVEALDEDGGAVTRVAGDELAHPAVGSPSPSALEEFASGEHDGDDWTLEVDVDGQHLPAEWTAVQLQVTVDWARATTTVSWQVGGHPAAPFRPGLVDADDAPLLVSGWAPDDAHVVRIHHADGSVTETAVHRPSGSPFAFYASPAPADDDHATAGVVRVEAVDVGGDVVEHWEH</sequence>
<proteinExistence type="predicted"/>
<keyword evidence="1" id="KW-1133">Transmembrane helix</keyword>
<evidence type="ECO:0000313" key="3">
    <source>
        <dbReference type="Proteomes" id="UP000291469"/>
    </source>
</evidence>
<reference evidence="2 3" key="1">
    <citation type="submission" date="2019-01" db="EMBL/GenBank/DDBJ databases">
        <title>Egibacter rhizosphaerae EGI 80759T.</title>
        <authorList>
            <person name="Chen D.-D."/>
            <person name="Tian Y."/>
            <person name="Jiao J.-Y."/>
            <person name="Zhang X.-T."/>
            <person name="Zhang Y.-G."/>
            <person name="Zhang Y."/>
            <person name="Xiao M."/>
            <person name="Shu W.-S."/>
            <person name="Li W.-J."/>
        </authorList>
    </citation>
    <scope>NUCLEOTIDE SEQUENCE [LARGE SCALE GENOMIC DNA]</scope>
    <source>
        <strain evidence="2 3">EGI 80759</strain>
    </source>
</reference>
<accession>A0A411YC42</accession>
<dbReference type="AlphaFoldDB" id="A0A411YC42"/>
<dbReference type="KEGG" id="erz:ER308_03885"/>
<evidence type="ECO:0000313" key="2">
    <source>
        <dbReference type="EMBL" id="QBI18774.1"/>
    </source>
</evidence>
<protein>
    <submittedName>
        <fullName evidence="2">Uncharacterized protein</fullName>
    </submittedName>
</protein>
<organism evidence="2 3">
    <name type="scientific">Egibacter rhizosphaerae</name>
    <dbReference type="NCBI Taxonomy" id="1670831"/>
    <lineage>
        <taxon>Bacteria</taxon>
        <taxon>Bacillati</taxon>
        <taxon>Actinomycetota</taxon>
        <taxon>Nitriliruptoria</taxon>
        <taxon>Egibacterales</taxon>
        <taxon>Egibacteraceae</taxon>
        <taxon>Egibacter</taxon>
    </lineage>
</organism>
<keyword evidence="1" id="KW-0472">Membrane</keyword>
<feature type="transmembrane region" description="Helical" evidence="1">
    <location>
        <begin position="39"/>
        <end position="60"/>
    </location>
</feature>
<name>A0A411YC42_9ACTN</name>
<dbReference type="EMBL" id="CP036402">
    <property type="protein sequence ID" value="QBI18774.1"/>
    <property type="molecule type" value="Genomic_DNA"/>
</dbReference>
<keyword evidence="1" id="KW-0812">Transmembrane</keyword>